<evidence type="ECO:0000313" key="2">
    <source>
        <dbReference type="EMBL" id="PZV85289.1"/>
    </source>
</evidence>
<accession>A0A326RTX3</accession>
<name>A0A326RTX3_9BACT</name>
<dbReference type="InterPro" id="IPR007352">
    <property type="entry name" value="DUF420"/>
</dbReference>
<dbReference type="EMBL" id="QKTX01000003">
    <property type="protein sequence ID" value="PZV85289.1"/>
    <property type="molecule type" value="Genomic_DNA"/>
</dbReference>
<feature type="transmembrane region" description="Helical" evidence="1">
    <location>
        <begin position="121"/>
        <end position="144"/>
    </location>
</feature>
<feature type="transmembrane region" description="Helical" evidence="1">
    <location>
        <begin position="47"/>
        <end position="73"/>
    </location>
</feature>
<keyword evidence="1" id="KW-0812">Transmembrane</keyword>
<evidence type="ECO:0000313" key="3">
    <source>
        <dbReference type="Proteomes" id="UP000248917"/>
    </source>
</evidence>
<keyword evidence="1" id="KW-0472">Membrane</keyword>
<organism evidence="2 3">
    <name type="scientific">Algoriphagus aquaeductus</name>
    <dbReference type="NCBI Taxonomy" id="475299"/>
    <lineage>
        <taxon>Bacteria</taxon>
        <taxon>Pseudomonadati</taxon>
        <taxon>Bacteroidota</taxon>
        <taxon>Cytophagia</taxon>
        <taxon>Cytophagales</taxon>
        <taxon>Cyclobacteriaceae</taxon>
        <taxon>Algoriphagus</taxon>
    </lineage>
</organism>
<reference evidence="2 3" key="1">
    <citation type="submission" date="2018-06" db="EMBL/GenBank/DDBJ databases">
        <title>Genomic Encyclopedia of Archaeal and Bacterial Type Strains, Phase II (KMG-II): from individual species to whole genera.</title>
        <authorList>
            <person name="Goeker M."/>
        </authorList>
    </citation>
    <scope>NUCLEOTIDE SEQUENCE [LARGE SCALE GENOMIC DNA]</scope>
    <source>
        <strain evidence="2 3">T4</strain>
    </source>
</reference>
<keyword evidence="1" id="KW-1133">Transmembrane helix</keyword>
<gene>
    <name evidence="2" type="ORF">CLV31_10380</name>
</gene>
<dbReference type="Proteomes" id="UP000248917">
    <property type="component" value="Unassembled WGS sequence"/>
</dbReference>
<dbReference type="OrthoDB" id="9811380at2"/>
<dbReference type="Pfam" id="PF04238">
    <property type="entry name" value="DUF420"/>
    <property type="match status" value="1"/>
</dbReference>
<sequence length="185" mass="20590">MAKASNSIGLRDEAKVKSWIIGISVAIPLAVAVLLFMPAKITSLGDWVYFLPHLNAVVNTAASLALVLGLVFIKQKKYTLHGATMTVAFVLGAIFLVSYVIYHSAAESTSFGGEGWIRPVYYFLLITHIILAAVALFPILFAYYYGYTDQLEKHRKVVKFAYPIWLYVSVTGVVVYLMISPYYIH</sequence>
<dbReference type="RefSeq" id="WP_111391757.1">
    <property type="nucleotide sequence ID" value="NZ_QKTX01000003.1"/>
</dbReference>
<comment type="caution">
    <text evidence="2">The sequence shown here is derived from an EMBL/GenBank/DDBJ whole genome shotgun (WGS) entry which is preliminary data.</text>
</comment>
<evidence type="ECO:0000256" key="1">
    <source>
        <dbReference type="SAM" id="Phobius"/>
    </source>
</evidence>
<keyword evidence="3" id="KW-1185">Reference proteome</keyword>
<feature type="transmembrane region" description="Helical" evidence="1">
    <location>
        <begin position="20"/>
        <end position="41"/>
    </location>
</feature>
<dbReference type="AlphaFoldDB" id="A0A326RTX3"/>
<feature type="transmembrane region" description="Helical" evidence="1">
    <location>
        <begin position="80"/>
        <end position="101"/>
    </location>
</feature>
<dbReference type="PANTHER" id="PTHR37692:SF1">
    <property type="entry name" value="DUF420 DOMAIN-CONTAINING PROTEIN"/>
    <property type="match status" value="1"/>
</dbReference>
<dbReference type="PANTHER" id="PTHR37692">
    <property type="entry name" value="HYPOTHETICAL MEMBRANE SPANNING PROTEIN"/>
    <property type="match status" value="1"/>
</dbReference>
<proteinExistence type="predicted"/>
<protein>
    <submittedName>
        <fullName evidence="2">Putative membrane protein</fullName>
    </submittedName>
</protein>
<feature type="transmembrane region" description="Helical" evidence="1">
    <location>
        <begin position="164"/>
        <end position="184"/>
    </location>
</feature>